<feature type="transmembrane region" description="Helical" evidence="1">
    <location>
        <begin position="72"/>
        <end position="93"/>
    </location>
</feature>
<dbReference type="EMBL" id="CAHIKZ030000846">
    <property type="protein sequence ID" value="CAE1241460.1"/>
    <property type="molecule type" value="Genomic_DNA"/>
</dbReference>
<gene>
    <name evidence="2" type="ORF">SPHA_22844</name>
</gene>
<reference evidence="2" key="1">
    <citation type="submission" date="2021-01" db="EMBL/GenBank/DDBJ databases">
        <authorList>
            <person name="Li R."/>
            <person name="Bekaert M."/>
        </authorList>
    </citation>
    <scope>NUCLEOTIDE SEQUENCE</scope>
    <source>
        <strain evidence="2">Farmed</strain>
    </source>
</reference>
<keyword evidence="1" id="KW-1133">Transmembrane helix</keyword>
<proteinExistence type="predicted"/>
<keyword evidence="1" id="KW-0472">Membrane</keyword>
<evidence type="ECO:0000313" key="2">
    <source>
        <dbReference type="EMBL" id="CAE1241460.1"/>
    </source>
</evidence>
<keyword evidence="1" id="KW-0812">Transmembrane</keyword>
<accession>A0A812BVB9</accession>
<feature type="transmembrane region" description="Helical" evidence="1">
    <location>
        <begin position="113"/>
        <end position="136"/>
    </location>
</feature>
<keyword evidence="3" id="KW-1185">Reference proteome</keyword>
<organism evidence="2 3">
    <name type="scientific">Acanthosepion pharaonis</name>
    <name type="common">Pharaoh cuttlefish</name>
    <name type="synonym">Sepia pharaonis</name>
    <dbReference type="NCBI Taxonomy" id="158019"/>
    <lineage>
        <taxon>Eukaryota</taxon>
        <taxon>Metazoa</taxon>
        <taxon>Spiralia</taxon>
        <taxon>Lophotrochozoa</taxon>
        <taxon>Mollusca</taxon>
        <taxon>Cephalopoda</taxon>
        <taxon>Coleoidea</taxon>
        <taxon>Decapodiformes</taxon>
        <taxon>Sepiida</taxon>
        <taxon>Sepiina</taxon>
        <taxon>Sepiidae</taxon>
        <taxon>Acanthosepion</taxon>
    </lineage>
</organism>
<dbReference type="AlphaFoldDB" id="A0A812BVB9"/>
<protein>
    <submittedName>
        <fullName evidence="2">Uncharacterized protein</fullName>
    </submittedName>
</protein>
<comment type="caution">
    <text evidence="2">The sequence shown here is derived from an EMBL/GenBank/DDBJ whole genome shotgun (WGS) entry which is preliminary data.</text>
</comment>
<dbReference type="Proteomes" id="UP000597762">
    <property type="component" value="Unassembled WGS sequence"/>
</dbReference>
<evidence type="ECO:0000256" key="1">
    <source>
        <dbReference type="SAM" id="Phobius"/>
    </source>
</evidence>
<sequence length="156" mass="18192">MAILFYCLTHNQQLSFSRRKLSTVSSHSFGSFVLSSDPLSHFLLCSLFCTLFLFFFIILFLFVIYYSLSLSLYPLPSFPLIFSFTLSLYSLFINSYSHSFYLFTSRIFLFSRLLYSFSLCCSLPFSLFLSSTPYLLHSFSFYSHHLPYPFLPSLSS</sequence>
<name>A0A812BVB9_ACAPH</name>
<feature type="transmembrane region" description="Helical" evidence="1">
    <location>
        <begin position="41"/>
        <end position="65"/>
    </location>
</feature>
<evidence type="ECO:0000313" key="3">
    <source>
        <dbReference type="Proteomes" id="UP000597762"/>
    </source>
</evidence>